<gene>
    <name evidence="2" type="ORF">GCM10025772_21140</name>
</gene>
<accession>A0ABP9S8S7</accession>
<dbReference type="Pfam" id="PF13349">
    <property type="entry name" value="DUF4097"/>
    <property type="match status" value="1"/>
</dbReference>
<dbReference type="PANTHER" id="PTHR34094:SF1">
    <property type="entry name" value="PROTEIN FAM185A"/>
    <property type="match status" value="1"/>
</dbReference>
<comment type="caution">
    <text evidence="2">The sequence shown here is derived from an EMBL/GenBank/DDBJ whole genome shotgun (WGS) entry which is preliminary data.</text>
</comment>
<evidence type="ECO:0000259" key="1">
    <source>
        <dbReference type="Pfam" id="PF13349"/>
    </source>
</evidence>
<reference evidence="3" key="1">
    <citation type="journal article" date="2019" name="Int. J. Syst. Evol. Microbiol.">
        <title>The Global Catalogue of Microorganisms (GCM) 10K type strain sequencing project: providing services to taxonomists for standard genome sequencing and annotation.</title>
        <authorList>
            <consortium name="The Broad Institute Genomics Platform"/>
            <consortium name="The Broad Institute Genome Sequencing Center for Infectious Disease"/>
            <person name="Wu L."/>
            <person name="Ma J."/>
        </authorList>
    </citation>
    <scope>NUCLEOTIDE SEQUENCE [LARGE SCALE GENOMIC DNA]</scope>
    <source>
        <strain evidence="3">JCM 18720</strain>
    </source>
</reference>
<keyword evidence="3" id="KW-1185">Reference proteome</keyword>
<protein>
    <submittedName>
        <fullName evidence="2">DUF4097 family beta strand repeat-containing protein</fullName>
    </submittedName>
</protein>
<evidence type="ECO:0000313" key="2">
    <source>
        <dbReference type="EMBL" id="GAA5192291.1"/>
    </source>
</evidence>
<proteinExistence type="predicted"/>
<name>A0ABP9S8S7_9GAMM</name>
<sequence>MLFQATYAALTRAAGAIILPLILLFSLPLSAKEVDQTLTWDGSLPVEIELPRGQLKLTGNDSNTLHLQGRVDEEASEFLFEVQNQRILLKVVLPEQWHQDRNQKGASDLQLSLPRSIALSMESVSTDLVADNLTLLMVQTVSGDIELSNSEGQIRLNSISGDITLNGIKENLRAESVSGDIRLSQGEGELTLQSVSGDIEVRSSEGAVKVESVSGDVEVQASRLTALSGRSVSGDLEVQWQQTQANTILNLETVSGDMTLRSQTPITIEAQSGPGGEIRNRWSDAKPLISKYSRSESLSLSGSGATARLNTVSGTITLAK</sequence>
<dbReference type="RefSeq" id="WP_345317029.1">
    <property type="nucleotide sequence ID" value="NZ_BAABLF010000013.1"/>
</dbReference>
<feature type="domain" description="DUF4097" evidence="1">
    <location>
        <begin position="122"/>
        <end position="262"/>
    </location>
</feature>
<organism evidence="2 3">
    <name type="scientific">Ferrimonas gelatinilytica</name>
    <dbReference type="NCBI Taxonomy" id="1255257"/>
    <lineage>
        <taxon>Bacteria</taxon>
        <taxon>Pseudomonadati</taxon>
        <taxon>Pseudomonadota</taxon>
        <taxon>Gammaproteobacteria</taxon>
        <taxon>Alteromonadales</taxon>
        <taxon>Ferrimonadaceae</taxon>
        <taxon>Ferrimonas</taxon>
    </lineage>
</organism>
<evidence type="ECO:0000313" key="3">
    <source>
        <dbReference type="Proteomes" id="UP001501600"/>
    </source>
</evidence>
<dbReference type="Proteomes" id="UP001501600">
    <property type="component" value="Unassembled WGS sequence"/>
</dbReference>
<dbReference type="InterPro" id="IPR025164">
    <property type="entry name" value="Toastrack_DUF4097"/>
</dbReference>
<dbReference type="PANTHER" id="PTHR34094">
    <property type="match status" value="1"/>
</dbReference>
<dbReference type="EMBL" id="BAABLF010000013">
    <property type="protein sequence ID" value="GAA5192291.1"/>
    <property type="molecule type" value="Genomic_DNA"/>
</dbReference>